<feature type="compositionally biased region" description="Basic and acidic residues" evidence="1">
    <location>
        <begin position="137"/>
        <end position="156"/>
    </location>
</feature>
<dbReference type="Pfam" id="PF00249">
    <property type="entry name" value="Myb_DNA-binding"/>
    <property type="match status" value="1"/>
</dbReference>
<evidence type="ECO:0000256" key="1">
    <source>
        <dbReference type="SAM" id="MobiDB-lite"/>
    </source>
</evidence>
<feature type="compositionally biased region" description="Basic and acidic residues" evidence="1">
    <location>
        <begin position="68"/>
        <end position="77"/>
    </location>
</feature>
<dbReference type="Gene3D" id="1.10.10.60">
    <property type="entry name" value="Homeodomain-like"/>
    <property type="match status" value="1"/>
</dbReference>
<dbReference type="Proteomes" id="UP001166286">
    <property type="component" value="Unassembled WGS sequence"/>
</dbReference>
<feature type="compositionally biased region" description="Basic and acidic residues" evidence="1">
    <location>
        <begin position="172"/>
        <end position="181"/>
    </location>
</feature>
<reference evidence="3" key="1">
    <citation type="submission" date="2023-03" db="EMBL/GenBank/DDBJ databases">
        <title>Complete genome of Cladonia borealis.</title>
        <authorList>
            <person name="Park H."/>
        </authorList>
    </citation>
    <scope>NUCLEOTIDE SEQUENCE</scope>
    <source>
        <strain evidence="3">ANT050790</strain>
    </source>
</reference>
<feature type="domain" description="Myb-like" evidence="2">
    <location>
        <begin position="188"/>
        <end position="224"/>
    </location>
</feature>
<dbReference type="InterPro" id="IPR001005">
    <property type="entry name" value="SANT/Myb"/>
</dbReference>
<dbReference type="SUPFAM" id="SSF46689">
    <property type="entry name" value="Homeodomain-like"/>
    <property type="match status" value="1"/>
</dbReference>
<feature type="region of interest" description="Disordered" evidence="1">
    <location>
        <begin position="125"/>
        <end position="189"/>
    </location>
</feature>
<sequence>MQRGARSHRKSPPPLNMPSNGYPSSPRGYDIKIEGDSSYEHGAGYAHRGGYGLSDHRDRNINPSQYHNEFDVPEPRLGRSNVRLPGIGALHEQLRQDNERLAISSYAPARVPENQNSYWRNFAALPGRTPHSGQAPRAEHRSNRSSDHVYIKRESLSPHSGRLSNTSGSRNIDARAERDTQGSRNRFWSDDEDDYLIDNVRDGYNWSEIAVKMGRSEESVKGHWYYGNLKSDPRAQGVSYRPLFKTLQRPGPRP</sequence>
<feature type="region of interest" description="Disordered" evidence="1">
    <location>
        <begin position="1"/>
        <end position="77"/>
    </location>
</feature>
<evidence type="ECO:0000313" key="4">
    <source>
        <dbReference type="Proteomes" id="UP001166286"/>
    </source>
</evidence>
<comment type="caution">
    <text evidence="3">The sequence shown here is derived from an EMBL/GenBank/DDBJ whole genome shotgun (WGS) entry which is preliminary data.</text>
</comment>
<dbReference type="InterPro" id="IPR009057">
    <property type="entry name" value="Homeodomain-like_sf"/>
</dbReference>
<gene>
    <name evidence="3" type="ORF">JMJ35_003392</name>
</gene>
<proteinExistence type="predicted"/>
<feature type="compositionally biased region" description="Basic residues" evidence="1">
    <location>
        <begin position="1"/>
        <end position="11"/>
    </location>
</feature>
<dbReference type="AlphaFoldDB" id="A0AA39R6M6"/>
<dbReference type="PROSITE" id="PS50090">
    <property type="entry name" value="MYB_LIKE"/>
    <property type="match status" value="1"/>
</dbReference>
<keyword evidence="4" id="KW-1185">Reference proteome</keyword>
<feature type="compositionally biased region" description="Basic and acidic residues" evidence="1">
    <location>
        <begin position="29"/>
        <end position="39"/>
    </location>
</feature>
<accession>A0AA39R6M6</accession>
<dbReference type="CDD" id="cd00167">
    <property type="entry name" value="SANT"/>
    <property type="match status" value="1"/>
</dbReference>
<organism evidence="3 4">
    <name type="scientific">Cladonia borealis</name>
    <dbReference type="NCBI Taxonomy" id="184061"/>
    <lineage>
        <taxon>Eukaryota</taxon>
        <taxon>Fungi</taxon>
        <taxon>Dikarya</taxon>
        <taxon>Ascomycota</taxon>
        <taxon>Pezizomycotina</taxon>
        <taxon>Lecanoromycetes</taxon>
        <taxon>OSLEUM clade</taxon>
        <taxon>Lecanoromycetidae</taxon>
        <taxon>Lecanorales</taxon>
        <taxon>Lecanorineae</taxon>
        <taxon>Cladoniaceae</taxon>
        <taxon>Cladonia</taxon>
    </lineage>
</organism>
<name>A0AA39R6M6_9LECA</name>
<evidence type="ECO:0000313" key="3">
    <source>
        <dbReference type="EMBL" id="KAK0514775.1"/>
    </source>
</evidence>
<evidence type="ECO:0000259" key="2">
    <source>
        <dbReference type="PROSITE" id="PS50090"/>
    </source>
</evidence>
<protein>
    <recommendedName>
        <fullName evidence="2">Myb-like domain-containing protein</fullName>
    </recommendedName>
</protein>
<dbReference type="EMBL" id="JAFEKC020000005">
    <property type="protein sequence ID" value="KAK0514775.1"/>
    <property type="molecule type" value="Genomic_DNA"/>
</dbReference>